<dbReference type="SUPFAM" id="SSF56112">
    <property type="entry name" value="Protein kinase-like (PK-like)"/>
    <property type="match status" value="1"/>
</dbReference>
<dbReference type="AlphaFoldDB" id="A0A4R3LRM1"/>
<comment type="catalytic activity">
    <reaction evidence="11">
        <text>L-threonyl-[protein] + ATP = O-phospho-L-threonyl-[protein] + ADP + H(+)</text>
        <dbReference type="Rhea" id="RHEA:46608"/>
        <dbReference type="Rhea" id="RHEA-COMP:11060"/>
        <dbReference type="Rhea" id="RHEA-COMP:11605"/>
        <dbReference type="ChEBI" id="CHEBI:15378"/>
        <dbReference type="ChEBI" id="CHEBI:30013"/>
        <dbReference type="ChEBI" id="CHEBI:30616"/>
        <dbReference type="ChEBI" id="CHEBI:61977"/>
        <dbReference type="ChEBI" id="CHEBI:456216"/>
        <dbReference type="EC" id="2.7.11.1"/>
    </reaction>
</comment>
<sequence>MSIQAEVPYERLGPDQVLDAIEGLGIMADGRLLALNSYENRVYRIGVEGGPPLVAKFYRPGRWTEAGILEEHAFTAELVEADLPVVAPLLIGGASLHAHEGFRFALFPTIGGRSPEPGDRDGLRRIGRTLARLHSIGRRTAFEHRPRLDVVNHGVAPVEALLEGRWLPAHLVAPFRAISAQVLATIADIWAGAGQFATLRLHGDCHYGNLLERNDEILLVDFDDCLSGPAIQDLWMLVSGEGDDLRRQWGWLLEGYSLFADPDPREFALVEALRTLRILHYHGWIARRWGDPAFPLAFPWFEEQRHWETLVGQLQEQLAAMQEPVVIS</sequence>
<comment type="cofactor">
    <cofactor evidence="11">
        <name>Mg(2+)</name>
        <dbReference type="ChEBI" id="CHEBI:18420"/>
    </cofactor>
</comment>
<keyword evidence="7 11" id="KW-0418">Kinase</keyword>
<dbReference type="GO" id="GO:0106310">
    <property type="term" value="F:protein serine kinase activity"/>
    <property type="evidence" value="ECO:0007669"/>
    <property type="project" value="RHEA"/>
</dbReference>
<dbReference type="InterPro" id="IPR032882">
    <property type="entry name" value="SrkA/RdoA"/>
</dbReference>
<dbReference type="RefSeq" id="WP_338108952.1">
    <property type="nucleotide sequence ID" value="NZ_JBHLWF010000005.1"/>
</dbReference>
<gene>
    <name evidence="11" type="primary">srkA</name>
    <name evidence="13" type="ORF">EDC25_10140</name>
</gene>
<dbReference type="GO" id="GO:0004674">
    <property type="term" value="F:protein serine/threonine kinase activity"/>
    <property type="evidence" value="ECO:0007669"/>
    <property type="project" value="UniProtKB-UniRule"/>
</dbReference>
<dbReference type="Gene3D" id="1.10.510.10">
    <property type="entry name" value="Transferase(Phosphotransferase) domain 1"/>
    <property type="match status" value="1"/>
</dbReference>
<comment type="subcellular location">
    <subcellularLocation>
        <location evidence="11">Cytoplasm</location>
    </subcellularLocation>
</comment>
<comment type="caution">
    <text evidence="13">The sequence shown here is derived from an EMBL/GenBank/DDBJ whole genome shotgun (WGS) entry which is preliminary data.</text>
</comment>
<evidence type="ECO:0000313" key="14">
    <source>
        <dbReference type="Proteomes" id="UP000294599"/>
    </source>
</evidence>
<name>A0A4R3LRM1_9GAMM</name>
<accession>A0A4R3LRM1</accession>
<evidence type="ECO:0000256" key="9">
    <source>
        <dbReference type="ARBA" id="ARBA00022842"/>
    </source>
</evidence>
<organism evidence="13 14">
    <name type="scientific">Pseudofulvimonas gallinarii</name>
    <dbReference type="NCBI Taxonomy" id="634155"/>
    <lineage>
        <taxon>Bacteria</taxon>
        <taxon>Pseudomonadati</taxon>
        <taxon>Pseudomonadota</taxon>
        <taxon>Gammaproteobacteria</taxon>
        <taxon>Lysobacterales</taxon>
        <taxon>Rhodanobacteraceae</taxon>
        <taxon>Pseudofulvimonas</taxon>
    </lineage>
</organism>
<dbReference type="Proteomes" id="UP000294599">
    <property type="component" value="Unassembled WGS sequence"/>
</dbReference>
<evidence type="ECO:0000256" key="7">
    <source>
        <dbReference type="ARBA" id="ARBA00022777"/>
    </source>
</evidence>
<dbReference type="GO" id="GO:0005737">
    <property type="term" value="C:cytoplasm"/>
    <property type="evidence" value="ECO:0007669"/>
    <property type="project" value="UniProtKB-SubCell"/>
</dbReference>
<comment type="function">
    <text evidence="11">A protein kinase that phosphorylates Ser and Thr residues. Probably acts to suppress the effects of stress linked to accumulation of reactive oxygen species. Probably involved in the extracytoplasmic stress response.</text>
</comment>
<proteinExistence type="inferred from homology"/>
<feature type="active site" evidence="11">
    <location>
        <position position="221"/>
    </location>
</feature>
<comment type="subunit">
    <text evidence="11">Monomer.</text>
</comment>
<feature type="domain" description="Aminoglycoside phosphotransferase" evidence="12">
    <location>
        <begin position="36"/>
        <end position="256"/>
    </location>
</feature>
<evidence type="ECO:0000256" key="10">
    <source>
        <dbReference type="ARBA" id="ARBA00023016"/>
    </source>
</evidence>
<dbReference type="InterPro" id="IPR011009">
    <property type="entry name" value="Kinase-like_dom_sf"/>
</dbReference>
<evidence type="ECO:0000256" key="4">
    <source>
        <dbReference type="ARBA" id="ARBA00022679"/>
    </source>
</evidence>
<evidence type="ECO:0000256" key="8">
    <source>
        <dbReference type="ARBA" id="ARBA00022840"/>
    </source>
</evidence>
<evidence type="ECO:0000256" key="6">
    <source>
        <dbReference type="ARBA" id="ARBA00022741"/>
    </source>
</evidence>
<reference evidence="13 14" key="1">
    <citation type="submission" date="2019-03" db="EMBL/GenBank/DDBJ databases">
        <title>Genomic Encyclopedia of Type Strains, Phase IV (KMG-IV): sequencing the most valuable type-strain genomes for metagenomic binning, comparative biology and taxonomic classification.</title>
        <authorList>
            <person name="Goeker M."/>
        </authorList>
    </citation>
    <scope>NUCLEOTIDE SEQUENCE [LARGE SCALE GENOMIC DNA]</scope>
    <source>
        <strain evidence="13 14">DSM 21944</strain>
    </source>
</reference>
<keyword evidence="2 11" id="KW-0723">Serine/threonine-protein kinase</keyword>
<evidence type="ECO:0000256" key="11">
    <source>
        <dbReference type="HAMAP-Rule" id="MF_01497"/>
    </source>
</evidence>
<keyword evidence="1 11" id="KW-0963">Cytoplasm</keyword>
<feature type="active site" description="Proton acceptor" evidence="11">
    <location>
        <position position="204"/>
    </location>
</feature>
<feature type="binding site" evidence="11">
    <location>
        <position position="209"/>
    </location>
    <ligand>
        <name>Mg(2+)</name>
        <dbReference type="ChEBI" id="CHEBI:18420"/>
    </ligand>
</feature>
<keyword evidence="14" id="KW-1185">Reference proteome</keyword>
<keyword evidence="6 11" id="KW-0547">Nucleotide-binding</keyword>
<comment type="catalytic activity">
    <reaction evidence="11">
        <text>L-seryl-[protein] + ATP = O-phospho-L-seryl-[protein] + ADP + H(+)</text>
        <dbReference type="Rhea" id="RHEA:17989"/>
        <dbReference type="Rhea" id="RHEA-COMP:9863"/>
        <dbReference type="Rhea" id="RHEA-COMP:11604"/>
        <dbReference type="ChEBI" id="CHEBI:15378"/>
        <dbReference type="ChEBI" id="CHEBI:29999"/>
        <dbReference type="ChEBI" id="CHEBI:30616"/>
        <dbReference type="ChEBI" id="CHEBI:83421"/>
        <dbReference type="ChEBI" id="CHEBI:456216"/>
        <dbReference type="EC" id="2.7.11.1"/>
    </reaction>
</comment>
<keyword evidence="9 11" id="KW-0460">Magnesium</keyword>
<keyword evidence="4 11" id="KW-0808">Transferase</keyword>
<keyword evidence="5 11" id="KW-0479">Metal-binding</keyword>
<keyword evidence="3 11" id="KW-0597">Phosphoprotein</keyword>
<comment type="similarity">
    <text evidence="11">Belongs to the SrkA/RdoA protein kinase family.</text>
</comment>
<dbReference type="PANTHER" id="PTHR39573">
    <property type="entry name" value="STRESS RESPONSE KINASE A"/>
    <property type="match status" value="1"/>
</dbReference>
<evidence type="ECO:0000313" key="13">
    <source>
        <dbReference type="EMBL" id="TCT01185.1"/>
    </source>
</evidence>
<dbReference type="EMBL" id="SMAF01000001">
    <property type="protein sequence ID" value="TCT01185.1"/>
    <property type="molecule type" value="Genomic_DNA"/>
</dbReference>
<feature type="site" description="ATP" evidence="11">
    <location>
        <position position="37"/>
    </location>
</feature>
<dbReference type="Pfam" id="PF01636">
    <property type="entry name" value="APH"/>
    <property type="match status" value="1"/>
</dbReference>
<dbReference type="InterPro" id="IPR002575">
    <property type="entry name" value="Aminoglycoside_PTrfase"/>
</dbReference>
<dbReference type="PANTHER" id="PTHR39573:SF1">
    <property type="entry name" value="STRESS RESPONSE KINASE A"/>
    <property type="match status" value="1"/>
</dbReference>
<evidence type="ECO:0000259" key="12">
    <source>
        <dbReference type="Pfam" id="PF01636"/>
    </source>
</evidence>
<dbReference type="Gene3D" id="1.20.1270.170">
    <property type="match status" value="1"/>
</dbReference>
<dbReference type="Gene3D" id="3.30.200.70">
    <property type="match status" value="1"/>
</dbReference>
<keyword evidence="10 11" id="KW-0346">Stress response</keyword>
<dbReference type="GO" id="GO:0005524">
    <property type="term" value="F:ATP binding"/>
    <property type="evidence" value="ECO:0007669"/>
    <property type="project" value="UniProtKB-UniRule"/>
</dbReference>
<feature type="binding site" evidence="11">
    <location>
        <position position="221"/>
    </location>
    <ligand>
        <name>Mg(2+)</name>
        <dbReference type="ChEBI" id="CHEBI:18420"/>
    </ligand>
</feature>
<dbReference type="GO" id="GO:0000287">
    <property type="term" value="F:magnesium ion binding"/>
    <property type="evidence" value="ECO:0007669"/>
    <property type="project" value="UniProtKB-UniRule"/>
</dbReference>
<dbReference type="HAMAP" id="MF_01497">
    <property type="entry name" value="SrkA_kinase"/>
    <property type="match status" value="1"/>
</dbReference>
<dbReference type="EC" id="2.7.11.1" evidence="11"/>
<evidence type="ECO:0000256" key="3">
    <source>
        <dbReference type="ARBA" id="ARBA00022553"/>
    </source>
</evidence>
<protein>
    <recommendedName>
        <fullName evidence="11">Stress response kinase A</fullName>
        <ecNumber evidence="11">2.7.11.1</ecNumber>
    </recommendedName>
    <alternativeName>
        <fullName evidence="11">Serine/threonine-protein kinase SrkA</fullName>
    </alternativeName>
</protein>
<evidence type="ECO:0000256" key="2">
    <source>
        <dbReference type="ARBA" id="ARBA00022527"/>
    </source>
</evidence>
<evidence type="ECO:0000256" key="1">
    <source>
        <dbReference type="ARBA" id="ARBA00022490"/>
    </source>
</evidence>
<keyword evidence="8 11" id="KW-0067">ATP-binding</keyword>
<dbReference type="NCBIfam" id="NF008738">
    <property type="entry name" value="PRK11768.1"/>
    <property type="match status" value="1"/>
</dbReference>
<evidence type="ECO:0000256" key="5">
    <source>
        <dbReference type="ARBA" id="ARBA00022723"/>
    </source>
</evidence>